<comment type="caution">
    <text evidence="2">The sequence shown here is derived from an EMBL/GenBank/DDBJ whole genome shotgun (WGS) entry which is preliminary data.</text>
</comment>
<evidence type="ECO:0000313" key="3">
    <source>
        <dbReference type="Proteomes" id="UP000267003"/>
    </source>
</evidence>
<feature type="transmembrane region" description="Helical" evidence="1">
    <location>
        <begin position="55"/>
        <end position="75"/>
    </location>
</feature>
<reference evidence="3" key="1">
    <citation type="submission" date="2018-09" db="EMBL/GenBank/DDBJ databases">
        <authorList>
            <person name="Livingstone P.G."/>
            <person name="Whitworth D.E."/>
        </authorList>
    </citation>
    <scope>NUCLEOTIDE SEQUENCE [LARGE SCALE GENOMIC DNA]</scope>
    <source>
        <strain evidence="3">AB050A</strain>
    </source>
</reference>
<sequence>MSRHWVLGEFASSDALVAALKDLRAKGFEQLDAHTPFPVEETFEALGLKRSPLPLLTLGAGLGGAAFAYVTQWFANAVDYPLDVGGRPLHSVPTNLPIAFELGVLSAALAVFGALMVIFGFPHVTHPVFDVESFRSASVDGFWASVAVDAKDAPVVEAALRELGARQVSVVAEGAR</sequence>
<dbReference type="AlphaFoldDB" id="A0A3A8PPS6"/>
<feature type="transmembrane region" description="Helical" evidence="1">
    <location>
        <begin position="95"/>
        <end position="119"/>
    </location>
</feature>
<dbReference type="InterPro" id="IPR021776">
    <property type="entry name" value="ActD"/>
</dbReference>
<keyword evidence="3" id="KW-1185">Reference proteome</keyword>
<dbReference type="RefSeq" id="WP_120560300.1">
    <property type="nucleotide sequence ID" value="NZ_RAWK01000384.1"/>
</dbReference>
<keyword evidence="1" id="KW-0472">Membrane</keyword>
<evidence type="ECO:0000313" key="2">
    <source>
        <dbReference type="EMBL" id="RKH54512.1"/>
    </source>
</evidence>
<keyword evidence="1" id="KW-1133">Transmembrane helix</keyword>
<accession>A0A3A8PPS6</accession>
<name>A0A3A8PPS6_9BACT</name>
<dbReference type="Proteomes" id="UP000267003">
    <property type="component" value="Unassembled WGS sequence"/>
</dbReference>
<evidence type="ECO:0000256" key="1">
    <source>
        <dbReference type="SAM" id="Phobius"/>
    </source>
</evidence>
<dbReference type="PANTHER" id="PTHR40394">
    <property type="entry name" value="LIPOPROTEIN-RELATED"/>
    <property type="match status" value="1"/>
</dbReference>
<proteinExistence type="predicted"/>
<gene>
    <name evidence="2" type="ORF">D7W81_38275</name>
</gene>
<dbReference type="OrthoDB" id="9792475at2"/>
<dbReference type="EMBL" id="RAWK01000384">
    <property type="protein sequence ID" value="RKH54512.1"/>
    <property type="molecule type" value="Genomic_DNA"/>
</dbReference>
<organism evidence="2 3">
    <name type="scientific">Corallococcus aberystwythensis</name>
    <dbReference type="NCBI Taxonomy" id="2316722"/>
    <lineage>
        <taxon>Bacteria</taxon>
        <taxon>Pseudomonadati</taxon>
        <taxon>Myxococcota</taxon>
        <taxon>Myxococcia</taxon>
        <taxon>Myxococcales</taxon>
        <taxon>Cystobacterineae</taxon>
        <taxon>Myxococcaceae</taxon>
        <taxon>Corallococcus</taxon>
    </lineage>
</organism>
<dbReference type="PANTHER" id="PTHR40394:SF2">
    <property type="entry name" value="QUINOL:CYTOCHROME C OXIDOREDUCTASE MEMBRANE PROTEIN"/>
    <property type="match status" value="1"/>
</dbReference>
<dbReference type="Pfam" id="PF11821">
    <property type="entry name" value="ActD"/>
    <property type="match status" value="1"/>
</dbReference>
<protein>
    <submittedName>
        <fullName evidence="2">DUF3341 domain-containing protein</fullName>
    </submittedName>
</protein>
<keyword evidence="1" id="KW-0812">Transmembrane</keyword>